<evidence type="ECO:0000313" key="1">
    <source>
        <dbReference type="EMBL" id="MDT2538242.1"/>
    </source>
</evidence>
<sequence>MSFNINLIAAGLSNFCDEIGWDLVQYAANQKNKTQLHGVIIDEKGNRFEVLGTRAGKYYKLLGNKKFEQIDRKALLEARKEKKVW</sequence>
<dbReference type="EMBL" id="JARPXM010000007">
    <property type="protein sequence ID" value="MDT2538242.1"/>
    <property type="molecule type" value="Genomic_DNA"/>
</dbReference>
<dbReference type="Proteomes" id="UP001249240">
    <property type="component" value="Unassembled WGS sequence"/>
</dbReference>
<gene>
    <name evidence="1" type="ORF">P7D78_08905</name>
</gene>
<name>A0AAW8T1D9_9ENTE</name>
<protein>
    <recommendedName>
        <fullName evidence="3">TNase-like domain-containing protein</fullName>
    </recommendedName>
</protein>
<organism evidence="1 2">
    <name type="scientific">Enterococcus raffinosus</name>
    <dbReference type="NCBI Taxonomy" id="71452"/>
    <lineage>
        <taxon>Bacteria</taxon>
        <taxon>Bacillati</taxon>
        <taxon>Bacillota</taxon>
        <taxon>Bacilli</taxon>
        <taxon>Lactobacillales</taxon>
        <taxon>Enterococcaceae</taxon>
        <taxon>Enterococcus</taxon>
    </lineage>
</organism>
<dbReference type="AlphaFoldDB" id="A0AAW8T1D9"/>
<comment type="caution">
    <text evidence="1">The sequence shown here is derived from an EMBL/GenBank/DDBJ whole genome shotgun (WGS) entry which is preliminary data.</text>
</comment>
<evidence type="ECO:0000313" key="2">
    <source>
        <dbReference type="Proteomes" id="UP001249240"/>
    </source>
</evidence>
<accession>A0AAW8T1D9</accession>
<dbReference type="RefSeq" id="WP_270718707.1">
    <property type="nucleotide sequence ID" value="NZ_JAQESB010000060.1"/>
</dbReference>
<evidence type="ECO:0008006" key="3">
    <source>
        <dbReference type="Google" id="ProtNLM"/>
    </source>
</evidence>
<reference evidence="1" key="1">
    <citation type="submission" date="2023-03" db="EMBL/GenBank/DDBJ databases">
        <authorList>
            <person name="Shen W."/>
            <person name="Cai J."/>
        </authorList>
    </citation>
    <scope>NUCLEOTIDE SEQUENCE</scope>
    <source>
        <strain evidence="1">B646-2</strain>
    </source>
</reference>
<proteinExistence type="predicted"/>